<dbReference type="FunFam" id="3.40.50.300:FF:000218">
    <property type="entry name" value="Multidrug ABC transporter ATP-binding protein"/>
    <property type="match status" value="1"/>
</dbReference>
<evidence type="ECO:0000256" key="1">
    <source>
        <dbReference type="ARBA" id="ARBA00004651"/>
    </source>
</evidence>
<protein>
    <submittedName>
        <fullName evidence="11">ATP-binding cassette, subfamily B, MsbA</fullName>
    </submittedName>
</protein>
<evidence type="ECO:0000313" key="11">
    <source>
        <dbReference type="EMBL" id="SFS30119.1"/>
    </source>
</evidence>
<dbReference type="Pfam" id="PF00005">
    <property type="entry name" value="ABC_tran"/>
    <property type="match status" value="1"/>
</dbReference>
<dbReference type="InterPro" id="IPR003593">
    <property type="entry name" value="AAA+_ATPase"/>
</dbReference>
<dbReference type="SMART" id="SM00382">
    <property type="entry name" value="AAA"/>
    <property type="match status" value="1"/>
</dbReference>
<name>A0A1I6NQF0_9BACL</name>
<dbReference type="InterPro" id="IPR003439">
    <property type="entry name" value="ABC_transporter-like_ATP-bd"/>
</dbReference>
<feature type="transmembrane region" description="Helical" evidence="8">
    <location>
        <begin position="63"/>
        <end position="84"/>
    </location>
</feature>
<feature type="transmembrane region" description="Helical" evidence="8">
    <location>
        <begin position="188"/>
        <end position="205"/>
    </location>
</feature>
<dbReference type="PROSITE" id="PS50929">
    <property type="entry name" value="ABC_TM1F"/>
    <property type="match status" value="1"/>
</dbReference>
<dbReference type="PANTHER" id="PTHR43394:SF1">
    <property type="entry name" value="ATP-BINDING CASSETTE SUB-FAMILY B MEMBER 10, MITOCHONDRIAL"/>
    <property type="match status" value="1"/>
</dbReference>
<dbReference type="InterPro" id="IPR017871">
    <property type="entry name" value="ABC_transporter-like_CS"/>
</dbReference>
<keyword evidence="12" id="KW-1185">Reference proteome</keyword>
<dbReference type="PROSITE" id="PS00211">
    <property type="entry name" value="ABC_TRANSPORTER_1"/>
    <property type="match status" value="1"/>
</dbReference>
<dbReference type="CDD" id="cd03251">
    <property type="entry name" value="ABCC_MsbA"/>
    <property type="match status" value="1"/>
</dbReference>
<keyword evidence="6 8" id="KW-1133">Transmembrane helix</keyword>
<dbReference type="Gene3D" id="3.40.50.300">
    <property type="entry name" value="P-loop containing nucleotide triphosphate hydrolases"/>
    <property type="match status" value="1"/>
</dbReference>
<keyword evidence="7 8" id="KW-0472">Membrane</keyword>
<dbReference type="InterPro" id="IPR011527">
    <property type="entry name" value="ABC1_TM_dom"/>
</dbReference>
<feature type="transmembrane region" description="Helical" evidence="8">
    <location>
        <begin position="104"/>
        <end position="123"/>
    </location>
</feature>
<gene>
    <name evidence="11" type="ORF">SAMN05444972_10114</name>
</gene>
<evidence type="ECO:0000256" key="4">
    <source>
        <dbReference type="ARBA" id="ARBA00022741"/>
    </source>
</evidence>
<evidence type="ECO:0000313" key="12">
    <source>
        <dbReference type="Proteomes" id="UP000198660"/>
    </source>
</evidence>
<keyword evidence="4" id="KW-0547">Nucleotide-binding</keyword>
<evidence type="ECO:0000259" key="9">
    <source>
        <dbReference type="PROSITE" id="PS50893"/>
    </source>
</evidence>
<dbReference type="SUPFAM" id="SSF90123">
    <property type="entry name" value="ABC transporter transmembrane region"/>
    <property type="match status" value="1"/>
</dbReference>
<organism evidence="11 12">
    <name type="scientific">Marininema halotolerans</name>
    <dbReference type="NCBI Taxonomy" id="1155944"/>
    <lineage>
        <taxon>Bacteria</taxon>
        <taxon>Bacillati</taxon>
        <taxon>Bacillota</taxon>
        <taxon>Bacilli</taxon>
        <taxon>Bacillales</taxon>
        <taxon>Thermoactinomycetaceae</taxon>
        <taxon>Marininema</taxon>
    </lineage>
</organism>
<dbReference type="PROSITE" id="PS50893">
    <property type="entry name" value="ABC_TRANSPORTER_2"/>
    <property type="match status" value="1"/>
</dbReference>
<comment type="subcellular location">
    <subcellularLocation>
        <location evidence="1">Cell membrane</location>
        <topology evidence="1">Multi-pass membrane protein</topology>
    </subcellularLocation>
</comment>
<feature type="transmembrane region" description="Helical" evidence="8">
    <location>
        <begin position="294"/>
        <end position="317"/>
    </location>
</feature>
<evidence type="ECO:0000256" key="8">
    <source>
        <dbReference type="SAM" id="Phobius"/>
    </source>
</evidence>
<evidence type="ECO:0000256" key="3">
    <source>
        <dbReference type="ARBA" id="ARBA00022692"/>
    </source>
</evidence>
<feature type="domain" description="ABC transmembrane type-1" evidence="10">
    <location>
        <begin position="64"/>
        <end position="352"/>
    </location>
</feature>
<dbReference type="InterPro" id="IPR027417">
    <property type="entry name" value="P-loop_NTPase"/>
</dbReference>
<keyword evidence="3 8" id="KW-0812">Transmembrane</keyword>
<dbReference type="InterPro" id="IPR036640">
    <property type="entry name" value="ABC1_TM_sf"/>
</dbReference>
<keyword evidence="5 11" id="KW-0067">ATP-binding</keyword>
<accession>A0A1I6NQF0</accession>
<evidence type="ECO:0000256" key="7">
    <source>
        <dbReference type="ARBA" id="ARBA00023136"/>
    </source>
</evidence>
<dbReference type="PANTHER" id="PTHR43394">
    <property type="entry name" value="ATP-DEPENDENT PERMEASE MDL1, MITOCHONDRIAL"/>
    <property type="match status" value="1"/>
</dbReference>
<dbReference type="SUPFAM" id="SSF52540">
    <property type="entry name" value="P-loop containing nucleoside triphosphate hydrolases"/>
    <property type="match status" value="1"/>
</dbReference>
<evidence type="ECO:0000259" key="10">
    <source>
        <dbReference type="PROSITE" id="PS50929"/>
    </source>
</evidence>
<proteinExistence type="inferred from homology"/>
<evidence type="ECO:0000256" key="2">
    <source>
        <dbReference type="ARBA" id="ARBA00005417"/>
    </source>
</evidence>
<dbReference type="Proteomes" id="UP000198660">
    <property type="component" value="Unassembled WGS sequence"/>
</dbReference>
<dbReference type="GO" id="GO:0016887">
    <property type="term" value="F:ATP hydrolysis activity"/>
    <property type="evidence" value="ECO:0007669"/>
    <property type="project" value="InterPro"/>
</dbReference>
<feature type="transmembrane region" description="Helical" evidence="8">
    <location>
        <begin position="211"/>
        <end position="228"/>
    </location>
</feature>
<dbReference type="AlphaFoldDB" id="A0A1I6NQF0"/>
<reference evidence="12" key="1">
    <citation type="submission" date="2016-10" db="EMBL/GenBank/DDBJ databases">
        <authorList>
            <person name="Varghese N."/>
            <person name="Submissions S."/>
        </authorList>
    </citation>
    <scope>NUCLEOTIDE SEQUENCE [LARGE SCALE GENOMIC DNA]</scope>
    <source>
        <strain evidence="12">DSM 45789</strain>
    </source>
</reference>
<feature type="domain" description="ABC transporter" evidence="9">
    <location>
        <begin position="386"/>
        <end position="621"/>
    </location>
</feature>
<dbReference type="GO" id="GO:0005886">
    <property type="term" value="C:plasma membrane"/>
    <property type="evidence" value="ECO:0007669"/>
    <property type="project" value="UniProtKB-SubCell"/>
</dbReference>
<dbReference type="Pfam" id="PF00664">
    <property type="entry name" value="ABC_membrane"/>
    <property type="match status" value="1"/>
</dbReference>
<evidence type="ECO:0000256" key="6">
    <source>
        <dbReference type="ARBA" id="ARBA00022989"/>
    </source>
</evidence>
<dbReference type="GO" id="GO:0005524">
    <property type="term" value="F:ATP binding"/>
    <property type="evidence" value="ECO:0007669"/>
    <property type="project" value="UniProtKB-KW"/>
</dbReference>
<sequence length="636" mass="71828">MLEVISNPSNFSTPYYGKIMVYRGLPPHEDKGAGVDFFVLTEDGALGSIRRYLAFTQPYRKQIVITMAVGVLKFGIPLLLPLILKFVVDDVLLSNQTNGEKYNQLFWLLAGALFVFTVLRWPIEYYRQYFAQWTASNVLFDVRNRLYDHLQKLSLRFYNNQRVGQIISRIINDVEQTKEFVVTGMMNIWLDLTTLLIAVGIMISMDVKMTIVSLAVFPFYGIAVKVFYQRLRGLTRERSQALAEMQGHLHERIQGISAIRAFGLEDHETKQFHERNRHFLERALAHSRWNGKTFAVINTITDVAPILLIGFAAWQVIKGEVTIGEMTAFYGYIGLIYAPIRRLVNASTTLTQSLASMDRVFELLDETYDIVDRPDAKQLVDARGEISFQHVRFAYEEKGEAVLDDIDLRIKPGQTIALVGMSGGGKSSLVSLVPRFYDVQDGAVLVDGRDVRDWTQASLRSQIGMVLQDNILFSGSVLDNIRMGKPDASLEEVIHAAKAANAHGFIQELPQGYDTEIGERGVKLSGGQKQRVAIARVFLKDPAILILDEATSALDLKSEQLIQESLHRLAENRTTLIVAHRLSTITHADRICLIEDGRIVESGTHRQLMNREEKYASLFNVQDLESGKEKVGMLHE</sequence>
<comment type="similarity">
    <text evidence="2">Belongs to the ABC transporter superfamily.</text>
</comment>
<dbReference type="EMBL" id="FPAA01000001">
    <property type="protein sequence ID" value="SFS30119.1"/>
    <property type="molecule type" value="Genomic_DNA"/>
</dbReference>
<dbReference type="GO" id="GO:0015421">
    <property type="term" value="F:ABC-type oligopeptide transporter activity"/>
    <property type="evidence" value="ECO:0007669"/>
    <property type="project" value="TreeGrafter"/>
</dbReference>
<evidence type="ECO:0000256" key="5">
    <source>
        <dbReference type="ARBA" id="ARBA00022840"/>
    </source>
</evidence>
<dbReference type="Gene3D" id="1.20.1560.10">
    <property type="entry name" value="ABC transporter type 1, transmembrane domain"/>
    <property type="match status" value="1"/>
</dbReference>
<dbReference type="InterPro" id="IPR039421">
    <property type="entry name" value="Type_1_exporter"/>
</dbReference>